<dbReference type="Proteomes" id="UP001501237">
    <property type="component" value="Unassembled WGS sequence"/>
</dbReference>
<feature type="transmembrane region" description="Helical" evidence="2">
    <location>
        <begin position="327"/>
        <end position="351"/>
    </location>
</feature>
<feature type="region of interest" description="Disordered" evidence="1">
    <location>
        <begin position="212"/>
        <end position="236"/>
    </location>
</feature>
<feature type="transmembrane region" description="Helical" evidence="2">
    <location>
        <begin position="285"/>
        <end position="306"/>
    </location>
</feature>
<proteinExistence type="predicted"/>
<feature type="transmembrane region" description="Helical" evidence="2">
    <location>
        <begin position="529"/>
        <end position="551"/>
    </location>
</feature>
<dbReference type="InterPro" id="IPR051224">
    <property type="entry name" value="NiCoT_RcnA"/>
</dbReference>
<evidence type="ECO:0000256" key="2">
    <source>
        <dbReference type="SAM" id="Phobius"/>
    </source>
</evidence>
<evidence type="ECO:0000313" key="3">
    <source>
        <dbReference type="EMBL" id="GAA3225127.1"/>
    </source>
</evidence>
<protein>
    <recommendedName>
        <fullName evidence="5">High-affinity nickel-transport protein</fullName>
    </recommendedName>
</protein>
<keyword evidence="2" id="KW-0472">Membrane</keyword>
<reference evidence="4" key="1">
    <citation type="journal article" date="2019" name="Int. J. Syst. Evol. Microbiol.">
        <title>The Global Catalogue of Microorganisms (GCM) 10K type strain sequencing project: providing services to taxonomists for standard genome sequencing and annotation.</title>
        <authorList>
            <consortium name="The Broad Institute Genomics Platform"/>
            <consortium name="The Broad Institute Genome Sequencing Center for Infectious Disease"/>
            <person name="Wu L."/>
            <person name="Ma J."/>
        </authorList>
    </citation>
    <scope>NUCLEOTIDE SEQUENCE [LARGE SCALE GENOMIC DNA]</scope>
    <source>
        <strain evidence="4">JCM 9377</strain>
    </source>
</reference>
<dbReference type="PANTHER" id="PTHR40659:SF1">
    <property type="entry name" value="NICKEL_COBALT EFFLUX SYSTEM RCNA"/>
    <property type="match status" value="1"/>
</dbReference>
<evidence type="ECO:0000256" key="1">
    <source>
        <dbReference type="SAM" id="MobiDB-lite"/>
    </source>
</evidence>
<keyword evidence="2" id="KW-1133">Transmembrane helix</keyword>
<evidence type="ECO:0000313" key="4">
    <source>
        <dbReference type="Proteomes" id="UP001501237"/>
    </source>
</evidence>
<keyword evidence="2" id="KW-0812">Transmembrane</keyword>
<feature type="transmembrane region" description="Helical" evidence="2">
    <location>
        <begin position="357"/>
        <end position="379"/>
    </location>
</feature>
<sequence>MTPDRPSAVPQAAEPAVIRPAVTRPAVIQPAVARPGRFLPGLRWGRAGVWGLRVVIGVVLAVQVLLLLSTGAGAAETRRHPLGNFTTNTYDGLVIGPDAVRVEHVEDLAEIPSAQVMAELDASGDAVWADRRCRAAGQALRLVLDGRPGTLVPERATATRRDGQAGLRTLRVDCVLKAPAKTVRRVEFATGATAAGWHEITARGDRMALVSSDVPEESRSSRLTSYPADLLSSPPDRRTARLEARAGGPALTETDPALPRILPRGSDSLTRSFTSLVASHHLTPGFALLAALIAVALGALHALAPGHGKTLMAAYAISRTSRARRDVLTLGLTVTLTHTAGVLVLGLLVTATDLAPAALYPWLTLLSGLLLAAAGVTLIRRALRSRHHAHDHHHTHHPHTHHPNTRHDHAHDHDAHDHDAHDHDAHDHDAHDHDAHDHDAHDDDASHRGDDADAPSTPKPARPRAHAAQVNGPDPIEDGPSTALALLPRIPDPGQGTAPDPGRRARSASRRAPWAQSASSRAPRDRSGVAIMGFAGGMVPSPSAVLVLVGAAALGRAWFGVALVVAYGAGLAIALVGVGLLVCGPGRSLAERVHGGLHGRGGRLGERLHRLMHGVGVLPVLSAGAVVLAGLAIALRAIAGT</sequence>
<dbReference type="EMBL" id="BAAAUV010000014">
    <property type="protein sequence ID" value="GAA3225127.1"/>
    <property type="molecule type" value="Genomic_DNA"/>
</dbReference>
<gene>
    <name evidence="3" type="ORF">GCM10010468_52610</name>
</gene>
<dbReference type="RefSeq" id="WP_344833207.1">
    <property type="nucleotide sequence ID" value="NZ_BAAAUV010000014.1"/>
</dbReference>
<feature type="compositionally biased region" description="Basic and acidic residues" evidence="1">
    <location>
        <begin position="405"/>
        <end position="451"/>
    </location>
</feature>
<name>A0ABP6QEV8_9ACTN</name>
<feature type="transmembrane region" description="Helical" evidence="2">
    <location>
        <begin position="557"/>
        <end position="582"/>
    </location>
</feature>
<feature type="transmembrane region" description="Helical" evidence="2">
    <location>
        <begin position="617"/>
        <end position="639"/>
    </location>
</feature>
<feature type="compositionally biased region" description="Low complexity" evidence="1">
    <location>
        <begin position="510"/>
        <end position="521"/>
    </location>
</feature>
<feature type="compositionally biased region" description="Basic residues" evidence="1">
    <location>
        <begin position="387"/>
        <end position="404"/>
    </location>
</feature>
<evidence type="ECO:0008006" key="5">
    <source>
        <dbReference type="Google" id="ProtNLM"/>
    </source>
</evidence>
<feature type="region of interest" description="Disordered" evidence="1">
    <location>
        <begin position="387"/>
        <end position="522"/>
    </location>
</feature>
<dbReference type="PANTHER" id="PTHR40659">
    <property type="entry name" value="NICKEL/COBALT EFFLUX SYSTEM RCNA"/>
    <property type="match status" value="1"/>
</dbReference>
<keyword evidence="4" id="KW-1185">Reference proteome</keyword>
<comment type="caution">
    <text evidence="3">The sequence shown here is derived from an EMBL/GenBank/DDBJ whole genome shotgun (WGS) entry which is preliminary data.</text>
</comment>
<accession>A0ABP6QEV8</accession>
<organism evidence="3 4">
    <name type="scientific">Actinocorallia longicatena</name>
    <dbReference type="NCBI Taxonomy" id="111803"/>
    <lineage>
        <taxon>Bacteria</taxon>
        <taxon>Bacillati</taxon>
        <taxon>Actinomycetota</taxon>
        <taxon>Actinomycetes</taxon>
        <taxon>Streptosporangiales</taxon>
        <taxon>Thermomonosporaceae</taxon>
        <taxon>Actinocorallia</taxon>
    </lineage>
</organism>